<gene>
    <name evidence="2" type="ORF">AFUS01_LOCUS5046</name>
</gene>
<accession>A0A8J2JEZ4</accession>
<sequence length="77" mass="8635">MRWSPRGIKVSVLALLHFHIYILGAKGLQATPNTPNFLNGQMRAVFFIQLSKCSDDLQLDINGLIINLEHLVYACPV</sequence>
<evidence type="ECO:0000313" key="2">
    <source>
        <dbReference type="EMBL" id="CAG7710567.1"/>
    </source>
</evidence>
<organism evidence="2 3">
    <name type="scientific">Allacma fusca</name>
    <dbReference type="NCBI Taxonomy" id="39272"/>
    <lineage>
        <taxon>Eukaryota</taxon>
        <taxon>Metazoa</taxon>
        <taxon>Ecdysozoa</taxon>
        <taxon>Arthropoda</taxon>
        <taxon>Hexapoda</taxon>
        <taxon>Collembola</taxon>
        <taxon>Symphypleona</taxon>
        <taxon>Sminthuridae</taxon>
        <taxon>Allacma</taxon>
    </lineage>
</organism>
<proteinExistence type="predicted"/>
<protein>
    <submittedName>
        <fullName evidence="2">Uncharacterized protein</fullName>
    </submittedName>
</protein>
<keyword evidence="3" id="KW-1185">Reference proteome</keyword>
<evidence type="ECO:0000256" key="1">
    <source>
        <dbReference type="SAM" id="SignalP"/>
    </source>
</evidence>
<feature type="signal peptide" evidence="1">
    <location>
        <begin position="1"/>
        <end position="27"/>
    </location>
</feature>
<name>A0A8J2JEZ4_9HEXA</name>
<keyword evidence="1" id="KW-0732">Signal</keyword>
<comment type="caution">
    <text evidence="2">The sequence shown here is derived from an EMBL/GenBank/DDBJ whole genome shotgun (WGS) entry which is preliminary data.</text>
</comment>
<dbReference type="AlphaFoldDB" id="A0A8J2JEZ4"/>
<evidence type="ECO:0000313" key="3">
    <source>
        <dbReference type="Proteomes" id="UP000708208"/>
    </source>
</evidence>
<dbReference type="Proteomes" id="UP000708208">
    <property type="component" value="Unassembled WGS sequence"/>
</dbReference>
<dbReference type="EMBL" id="CAJVCH010031928">
    <property type="protein sequence ID" value="CAG7710567.1"/>
    <property type="molecule type" value="Genomic_DNA"/>
</dbReference>
<feature type="chain" id="PRO_5035154794" evidence="1">
    <location>
        <begin position="28"/>
        <end position="77"/>
    </location>
</feature>
<reference evidence="2" key="1">
    <citation type="submission" date="2021-06" db="EMBL/GenBank/DDBJ databases">
        <authorList>
            <person name="Hodson N. C."/>
            <person name="Mongue J. A."/>
            <person name="Jaron S. K."/>
        </authorList>
    </citation>
    <scope>NUCLEOTIDE SEQUENCE</scope>
</reference>